<dbReference type="InterPro" id="IPR047721">
    <property type="entry name" value="DrmB"/>
</dbReference>
<keyword evidence="4" id="KW-1185">Reference proteome</keyword>
<feature type="domain" description="MrfA-like Zn-binding" evidence="2">
    <location>
        <begin position="541"/>
        <end position="645"/>
    </location>
</feature>
<dbReference type="EMBL" id="VSFG01000005">
    <property type="protein sequence ID" value="TYB43941.1"/>
    <property type="molecule type" value="Genomic_DNA"/>
</dbReference>
<evidence type="ECO:0000313" key="3">
    <source>
        <dbReference type="EMBL" id="TYB43941.1"/>
    </source>
</evidence>
<name>A0A5D0NIC2_9ACTN</name>
<comment type="caution">
    <text evidence="3">The sequence shown here is derived from an EMBL/GenBank/DDBJ whole genome shotgun (WGS) entry which is preliminary data.</text>
</comment>
<feature type="region of interest" description="Disordered" evidence="1">
    <location>
        <begin position="160"/>
        <end position="190"/>
    </location>
</feature>
<evidence type="ECO:0000256" key="1">
    <source>
        <dbReference type="SAM" id="MobiDB-lite"/>
    </source>
</evidence>
<evidence type="ECO:0000259" key="2">
    <source>
        <dbReference type="Pfam" id="PF09369"/>
    </source>
</evidence>
<dbReference type="AlphaFoldDB" id="A0A5D0NIC2"/>
<reference evidence="3 4" key="1">
    <citation type="submission" date="2019-08" db="EMBL/GenBank/DDBJ databases">
        <title>Actinomadura sp. nov. CYP1-5 isolated from mountain soil.</title>
        <authorList>
            <person name="Songsumanus A."/>
            <person name="Kuncharoen N."/>
            <person name="Kudo T."/>
            <person name="Yuki M."/>
            <person name="Igarashi Y."/>
            <person name="Tanasupawat S."/>
        </authorList>
    </citation>
    <scope>NUCLEOTIDE SEQUENCE [LARGE SCALE GENOMIC DNA]</scope>
    <source>
        <strain evidence="3 4">JCM 14158</strain>
    </source>
</reference>
<proteinExistence type="predicted"/>
<dbReference type="RefSeq" id="WP_067896051.1">
    <property type="nucleotide sequence ID" value="NZ_VSFG01000005.1"/>
</dbReference>
<dbReference type="Pfam" id="PF09369">
    <property type="entry name" value="MZB"/>
    <property type="match status" value="1"/>
</dbReference>
<organism evidence="3 4">
    <name type="scientific">Actinomadura chibensis</name>
    <dbReference type="NCBI Taxonomy" id="392828"/>
    <lineage>
        <taxon>Bacteria</taxon>
        <taxon>Bacillati</taxon>
        <taxon>Actinomycetota</taxon>
        <taxon>Actinomycetes</taxon>
        <taxon>Streptosporangiales</taxon>
        <taxon>Thermomonosporaceae</taxon>
        <taxon>Actinomadura</taxon>
    </lineage>
</organism>
<dbReference type="STRING" id="1220554.GCA_001552135_05014"/>
<dbReference type="InterPro" id="IPR018973">
    <property type="entry name" value="MZB"/>
</dbReference>
<accession>A0A5D0NIC2</accession>
<sequence length="685" mass="75594">MADTPAPGSSEMLHDAEEVLDPLSDVEEGVTKNRAKVGSARPSSLLYTYGPGAIMDLPGFSVMPAGLDDWEPIWKRREHVPTILEPRLLKVVRLHLGSQVDALRPYPWQPKRGGTSTEGNDLGVPARVFPQWFRCTGCDYLGPLTRFSYTNTHPFRPDLAQFTHKNCPGRGGKRTASTGRRRESPAVPAPHLMTCANGHLDEFPYKLWVHRGASCPKAENPDLKMRDANVGKSVGSIIGCVPCGATRGMAEAQGATGRGRIPQQCRGRHPHLNAFDTGCNARPAMIMMGASNLWFASTQRIIVMPRTDAEEAEALAAKLRGELGVEQVRQFGDQIPVIRALAKARDIDVDDVTDEDIAGAVAHVLAPADSEEVRQEKLANWDPVELLVPEWRYLQKPALFPQQQNSSGLMVTETARGPELHDGISRVVAVNQMKRVNAVLGFTRLDEMDRVNDLESRLVKLTRSGKPAWVPATEDRGEGIFLQLDLEKVHAWEQMILGTSTWRAHRQAHRRNFQRRFSETAERVDPDTRLPAPRYWLLHTFAHILIREMAMSCGYGAASLSERIYGWARTPQRDAAAGLLICTTASDSEGTLGGLVALSEPQRLQRLVLSALRRAARCSSDPVCAMRTPSDPEDFLHGAACHCCTFASETSCEKANRFLERRFLLSLPTATGEPVPGFFGSVSDL</sequence>
<gene>
    <name evidence="3" type="ORF">FXF69_23525</name>
</gene>
<dbReference type="Proteomes" id="UP000323380">
    <property type="component" value="Unassembled WGS sequence"/>
</dbReference>
<evidence type="ECO:0000313" key="4">
    <source>
        <dbReference type="Proteomes" id="UP000323380"/>
    </source>
</evidence>
<dbReference type="NCBIfam" id="NF038324">
    <property type="entry name" value="DrmB_fam"/>
    <property type="match status" value="1"/>
</dbReference>
<protein>
    <recommendedName>
        <fullName evidence="2">MrfA-like Zn-binding domain-containing protein</fullName>
    </recommendedName>
</protein>